<dbReference type="AlphaFoldDB" id="A0A1G7FE84"/>
<sequence>MRFPTEKKVSACALCGCLTLAAGEAKASEVDFFGQLQLDATDVSPAGAPMLSAGDVL</sequence>
<gene>
    <name evidence="2" type="ORF">SAMN04488071_3707</name>
</gene>
<evidence type="ECO:0000313" key="2">
    <source>
        <dbReference type="EMBL" id="SDE74209.1"/>
    </source>
</evidence>
<dbReference type="Proteomes" id="UP000183685">
    <property type="component" value="Unassembled WGS sequence"/>
</dbReference>
<keyword evidence="3" id="KW-1185">Reference proteome</keyword>
<evidence type="ECO:0000256" key="1">
    <source>
        <dbReference type="SAM" id="SignalP"/>
    </source>
</evidence>
<name>A0A1G7FE84_9PROT</name>
<proteinExistence type="predicted"/>
<keyword evidence="1" id="KW-0732">Signal</keyword>
<accession>A0A1G7FE84</accession>
<protein>
    <submittedName>
        <fullName evidence="2">Uncharacterized protein</fullName>
    </submittedName>
</protein>
<feature type="signal peptide" evidence="1">
    <location>
        <begin position="1"/>
        <end position="27"/>
    </location>
</feature>
<feature type="non-terminal residue" evidence="2">
    <location>
        <position position="57"/>
    </location>
</feature>
<organism evidence="2 3">
    <name type="scientific">Kordiimonas lacus</name>
    <dbReference type="NCBI Taxonomy" id="637679"/>
    <lineage>
        <taxon>Bacteria</taxon>
        <taxon>Pseudomonadati</taxon>
        <taxon>Pseudomonadota</taxon>
        <taxon>Alphaproteobacteria</taxon>
        <taxon>Kordiimonadales</taxon>
        <taxon>Kordiimonadaceae</taxon>
        <taxon>Kordiimonas</taxon>
    </lineage>
</organism>
<dbReference type="EMBL" id="FNAK01000010">
    <property type="protein sequence ID" value="SDE74209.1"/>
    <property type="molecule type" value="Genomic_DNA"/>
</dbReference>
<feature type="chain" id="PRO_5010303314" evidence="1">
    <location>
        <begin position="28"/>
        <end position="57"/>
    </location>
</feature>
<evidence type="ECO:0000313" key="3">
    <source>
        <dbReference type="Proteomes" id="UP000183685"/>
    </source>
</evidence>
<reference evidence="2 3" key="1">
    <citation type="submission" date="2016-10" db="EMBL/GenBank/DDBJ databases">
        <authorList>
            <person name="de Groot N.N."/>
        </authorList>
    </citation>
    <scope>NUCLEOTIDE SEQUENCE [LARGE SCALE GENOMIC DNA]</scope>
    <source>
        <strain evidence="2 3">CGMCC 1.9109</strain>
    </source>
</reference>